<feature type="transmembrane region" description="Helical" evidence="1">
    <location>
        <begin position="28"/>
        <end position="46"/>
    </location>
</feature>
<name>A0A223NZ18_9SPHI</name>
<keyword evidence="1" id="KW-1133">Transmembrane helix</keyword>
<sequence>MQKYYLLILLFFAGLIASAISPHDYFTWILEVFPAIIGLIILLITFKKFRFTYLTYCMILIHCCILFVGGHYTYAMVPLFDWIKDFFHQSRNNYDKLGHFAQGFAPAMIVREVYIRQQIIQKKTWIPFLTVVVCMSISMCYEFLEWFVSVVSGSSGDSFLGSQGDIWDTQSDMLFATIGAICMVIFFSKLQDRNIDTFQTSR</sequence>
<dbReference type="PIRSF" id="PIRSF020606">
    <property type="entry name" value="UCP020606"/>
    <property type="match status" value="1"/>
</dbReference>
<dbReference type="OrthoDB" id="9786473at2"/>
<protein>
    <recommendedName>
        <fullName evidence="4">Inner membrane protein YjdF</fullName>
    </recommendedName>
</protein>
<dbReference type="Proteomes" id="UP000215002">
    <property type="component" value="Chromosome"/>
</dbReference>
<gene>
    <name evidence="2" type="ORF">MuYL_3220</name>
</gene>
<keyword evidence="1" id="KW-0812">Transmembrane</keyword>
<proteinExistence type="predicted"/>
<feature type="transmembrane region" description="Helical" evidence="1">
    <location>
        <begin position="97"/>
        <end position="114"/>
    </location>
</feature>
<dbReference type="RefSeq" id="WP_094571352.1">
    <property type="nucleotide sequence ID" value="NZ_CP022743.1"/>
</dbReference>
<feature type="transmembrane region" description="Helical" evidence="1">
    <location>
        <begin position="53"/>
        <end position="77"/>
    </location>
</feature>
<dbReference type="EMBL" id="CP022743">
    <property type="protein sequence ID" value="ASU35105.1"/>
    <property type="molecule type" value="Genomic_DNA"/>
</dbReference>
<keyword evidence="3" id="KW-1185">Reference proteome</keyword>
<evidence type="ECO:0000256" key="1">
    <source>
        <dbReference type="SAM" id="Phobius"/>
    </source>
</evidence>
<organism evidence="2 3">
    <name type="scientific">Mucilaginibacter xinganensis</name>
    <dbReference type="NCBI Taxonomy" id="1234841"/>
    <lineage>
        <taxon>Bacteria</taxon>
        <taxon>Pseudomonadati</taxon>
        <taxon>Bacteroidota</taxon>
        <taxon>Sphingobacteriia</taxon>
        <taxon>Sphingobacteriales</taxon>
        <taxon>Sphingobacteriaceae</taxon>
        <taxon>Mucilaginibacter</taxon>
    </lineage>
</organism>
<feature type="transmembrane region" description="Helical" evidence="1">
    <location>
        <begin position="126"/>
        <end position="144"/>
    </location>
</feature>
<evidence type="ECO:0000313" key="3">
    <source>
        <dbReference type="Proteomes" id="UP000215002"/>
    </source>
</evidence>
<evidence type="ECO:0000313" key="2">
    <source>
        <dbReference type="EMBL" id="ASU35105.1"/>
    </source>
</evidence>
<dbReference type="InterPro" id="IPR058534">
    <property type="entry name" value="YjdF"/>
</dbReference>
<accession>A0A223NZ18</accession>
<reference evidence="2 3" key="1">
    <citation type="submission" date="2017-08" db="EMBL/GenBank/DDBJ databases">
        <title>Complete genome sequence of Mucilaginibacter sp. strain BJC16-A31.</title>
        <authorList>
            <consortium name="Henan University of Science and Technology"/>
            <person name="You X."/>
        </authorList>
    </citation>
    <scope>NUCLEOTIDE SEQUENCE [LARGE SCALE GENOMIC DNA]</scope>
    <source>
        <strain evidence="2 3">BJC16-A31</strain>
    </source>
</reference>
<evidence type="ECO:0008006" key="4">
    <source>
        <dbReference type="Google" id="ProtNLM"/>
    </source>
</evidence>
<dbReference type="InterPro" id="IPR014509">
    <property type="entry name" value="YjdF-like"/>
</dbReference>
<dbReference type="AlphaFoldDB" id="A0A223NZ18"/>
<dbReference type="KEGG" id="muc:MuYL_3220"/>
<dbReference type="Pfam" id="PF09997">
    <property type="entry name" value="DUF2238"/>
    <property type="match status" value="1"/>
</dbReference>
<keyword evidence="1" id="KW-0472">Membrane</keyword>
<feature type="transmembrane region" description="Helical" evidence="1">
    <location>
        <begin position="173"/>
        <end position="190"/>
    </location>
</feature>